<keyword evidence="2" id="KW-0479">Metal-binding</keyword>
<dbReference type="NCBIfam" id="TIGR00241">
    <property type="entry name" value="CoA_E_activ"/>
    <property type="match status" value="1"/>
</dbReference>
<dbReference type="InterPro" id="IPR008275">
    <property type="entry name" value="CoA_E_activase_dom"/>
</dbReference>
<dbReference type="Gene3D" id="3.30.420.40">
    <property type="match status" value="2"/>
</dbReference>
<dbReference type="PANTHER" id="PTHR32329">
    <property type="entry name" value="BIFUNCTIONAL PROTEIN [INCLUDES 2-HYDROXYACYL-COA DEHYDRATASE (N-TER) AND ITS ACTIVATOR DOMAIN (C_TERM)-RELATED"/>
    <property type="match status" value="1"/>
</dbReference>
<dbReference type="CDD" id="cd24036">
    <property type="entry name" value="ASKHA_NBD_BcrAD_BadFG_HgdC_HadI"/>
    <property type="match status" value="1"/>
</dbReference>
<gene>
    <name evidence="6" type="ORF">X474_09170</name>
</gene>
<dbReference type="EMBL" id="AZAC01000011">
    <property type="protein sequence ID" value="KIX14176.1"/>
    <property type="molecule type" value="Genomic_DNA"/>
</dbReference>
<proteinExistence type="predicted"/>
<evidence type="ECO:0000313" key="6">
    <source>
        <dbReference type="EMBL" id="KIX14176.1"/>
    </source>
</evidence>
<dbReference type="STRING" id="1429043.X474_09170"/>
<dbReference type="InterPro" id="IPR051805">
    <property type="entry name" value="Dehydratase_Activator_Redct"/>
</dbReference>
<dbReference type="PANTHER" id="PTHR32329:SF2">
    <property type="entry name" value="BIFUNCTIONAL PROTEIN [INCLUDES 2-HYDROXYACYL-COA DEHYDRATASE (N-TER) AND ITS ACTIVATOR DOMAIN (C_TERM)"/>
    <property type="match status" value="1"/>
</dbReference>
<dbReference type="GO" id="GO:0046872">
    <property type="term" value="F:metal ion binding"/>
    <property type="evidence" value="ECO:0007669"/>
    <property type="project" value="UniProtKB-KW"/>
</dbReference>
<dbReference type="PATRIC" id="fig|1429043.3.peg.1939"/>
<evidence type="ECO:0000313" key="7">
    <source>
        <dbReference type="Proteomes" id="UP000032233"/>
    </source>
</evidence>
<evidence type="ECO:0000256" key="1">
    <source>
        <dbReference type="ARBA" id="ARBA00001966"/>
    </source>
</evidence>
<evidence type="ECO:0000256" key="4">
    <source>
        <dbReference type="ARBA" id="ARBA00023014"/>
    </source>
</evidence>
<dbReference type="InParanoid" id="A0A0D2JET9"/>
<feature type="domain" description="ATPase BadF/BadG/BcrA/BcrD type" evidence="5">
    <location>
        <begin position="7"/>
        <end position="253"/>
    </location>
</feature>
<dbReference type="AlphaFoldDB" id="A0A0D2JET9"/>
<keyword evidence="3" id="KW-0408">Iron</keyword>
<evidence type="ECO:0000259" key="5">
    <source>
        <dbReference type="Pfam" id="PF01869"/>
    </source>
</evidence>
<dbReference type="InterPro" id="IPR002731">
    <property type="entry name" value="ATPase_BadF"/>
</dbReference>
<dbReference type="SUPFAM" id="SSF53067">
    <property type="entry name" value="Actin-like ATPase domain"/>
    <property type="match status" value="1"/>
</dbReference>
<dbReference type="Proteomes" id="UP000032233">
    <property type="component" value="Unassembled WGS sequence"/>
</dbReference>
<sequence length="261" mass="27657">MSEIFGGVDVGASSTKVALINSEGELIGSGILRSGTDFAGSAEKGLAMALKEAGAHKPDLTKVFSCGYGRKNVSFATETRTEIACHAAGAYHYFPRALTIIDIGGQDNKIIKLNDRGLRISFKMNRKCAAGTGAFLEEMALRLDLELGSLDGLARKAAKTITLGSYCTVFTATEVLARIREGALVEELVRGLFRSVLQRVREMDTISGQVVITGGVVAHNPFIREMMAEMLGVPVESPPRPQLAGAEGAALLAGNSHSKKS</sequence>
<keyword evidence="4" id="KW-0411">Iron-sulfur</keyword>
<evidence type="ECO:0000256" key="2">
    <source>
        <dbReference type="ARBA" id="ARBA00022723"/>
    </source>
</evidence>
<name>A0A0D2JET9_9BACT</name>
<dbReference type="Pfam" id="PF01869">
    <property type="entry name" value="BcrAD_BadFG"/>
    <property type="match status" value="1"/>
</dbReference>
<dbReference type="GO" id="GO:0051536">
    <property type="term" value="F:iron-sulfur cluster binding"/>
    <property type="evidence" value="ECO:0007669"/>
    <property type="project" value="UniProtKB-KW"/>
</dbReference>
<dbReference type="RefSeq" id="WP_044348051.1">
    <property type="nucleotide sequence ID" value="NZ_AZAC01000011.1"/>
</dbReference>
<accession>A0A0D2JET9</accession>
<organism evidence="6 7">
    <name type="scientific">Dethiosulfatarculus sandiegensis</name>
    <dbReference type="NCBI Taxonomy" id="1429043"/>
    <lineage>
        <taxon>Bacteria</taxon>
        <taxon>Pseudomonadati</taxon>
        <taxon>Thermodesulfobacteriota</taxon>
        <taxon>Desulfarculia</taxon>
        <taxon>Desulfarculales</taxon>
        <taxon>Desulfarculaceae</taxon>
        <taxon>Dethiosulfatarculus</taxon>
    </lineage>
</organism>
<comment type="caution">
    <text evidence="6">The sequence shown here is derived from an EMBL/GenBank/DDBJ whole genome shotgun (WGS) entry which is preliminary data.</text>
</comment>
<protein>
    <submittedName>
        <fullName evidence="6">2-hydroxyglutaryl-CoA dehydratase</fullName>
    </submittedName>
</protein>
<evidence type="ECO:0000256" key="3">
    <source>
        <dbReference type="ARBA" id="ARBA00023004"/>
    </source>
</evidence>
<dbReference type="InterPro" id="IPR043129">
    <property type="entry name" value="ATPase_NBD"/>
</dbReference>
<reference evidence="6 7" key="1">
    <citation type="submission" date="2013-11" db="EMBL/GenBank/DDBJ databases">
        <title>Metagenomic analysis of a methanogenic consortium involved in long chain n-alkane degradation.</title>
        <authorList>
            <person name="Davidova I.A."/>
            <person name="Callaghan A.V."/>
            <person name="Wawrik B."/>
            <person name="Pruitt S."/>
            <person name="Marks C."/>
            <person name="Duncan K.E."/>
            <person name="Suflita J.M."/>
        </authorList>
    </citation>
    <scope>NUCLEOTIDE SEQUENCE [LARGE SCALE GENOMIC DNA]</scope>
    <source>
        <strain evidence="6 7">SPR</strain>
    </source>
</reference>
<keyword evidence="7" id="KW-1185">Reference proteome</keyword>
<comment type="cofactor">
    <cofactor evidence="1">
        <name>[4Fe-4S] cluster</name>
        <dbReference type="ChEBI" id="CHEBI:49883"/>
    </cofactor>
</comment>